<dbReference type="PANTHER" id="PTHR36303">
    <property type="entry name" value="2',3'-CYCLIC-NUCLEOTIDE 2'-PHOSPHODIESTERASE"/>
    <property type="match status" value="1"/>
</dbReference>
<feature type="binding site" evidence="2">
    <location>
        <position position="181"/>
    </location>
    <ligand>
        <name>Fe cation</name>
        <dbReference type="ChEBI" id="CHEBI:24875"/>
        <label>2</label>
    </ligand>
</feature>
<dbReference type="NCBIfam" id="TIGR00282">
    <property type="entry name" value="TIGR00282 family metallophosphoesterase"/>
    <property type="match status" value="1"/>
</dbReference>
<dbReference type="PIRSF" id="PIRSF004789">
    <property type="entry name" value="DR1281"/>
    <property type="match status" value="1"/>
</dbReference>
<reference evidence="3 4" key="1">
    <citation type="journal article" date="2016" name="Nat. Commun.">
        <title>Thousands of microbial genomes shed light on interconnected biogeochemical processes in an aquifer system.</title>
        <authorList>
            <person name="Anantharaman K."/>
            <person name="Brown C.T."/>
            <person name="Hug L.A."/>
            <person name="Sharon I."/>
            <person name="Castelle C.J."/>
            <person name="Probst A.J."/>
            <person name="Thomas B.C."/>
            <person name="Singh A."/>
            <person name="Wilkins M.J."/>
            <person name="Karaoz U."/>
            <person name="Brodie E.L."/>
            <person name="Williams K.H."/>
            <person name="Hubbard S.S."/>
            <person name="Banfield J.F."/>
        </authorList>
    </citation>
    <scope>NUCLEOTIDE SEQUENCE [LARGE SCALE GENOMIC DNA]</scope>
</reference>
<dbReference type="PANTHER" id="PTHR36303:SF1">
    <property type="entry name" value="2',3'-CYCLIC-NUCLEOTIDE 2'-PHOSPHODIESTERASE"/>
    <property type="match status" value="1"/>
</dbReference>
<feature type="binding site" evidence="2">
    <location>
        <position position="11"/>
    </location>
    <ligand>
        <name>Fe cation</name>
        <dbReference type="ChEBI" id="CHEBI:24875"/>
        <label>1</label>
    </ligand>
</feature>
<feature type="binding site" evidence="2">
    <location>
        <position position="42"/>
    </location>
    <ligand>
        <name>Fe cation</name>
        <dbReference type="ChEBI" id="CHEBI:24875"/>
        <label>1</label>
    </ligand>
</feature>
<evidence type="ECO:0000256" key="1">
    <source>
        <dbReference type="PIRSR" id="PIRSR004789-50"/>
    </source>
</evidence>
<evidence type="ECO:0000313" key="4">
    <source>
        <dbReference type="Proteomes" id="UP000178417"/>
    </source>
</evidence>
<feature type="binding site" evidence="2">
    <location>
        <position position="70"/>
    </location>
    <ligand>
        <name>Fe cation</name>
        <dbReference type="ChEBI" id="CHEBI:24875"/>
        <label>2</label>
    </ligand>
</feature>
<dbReference type="GO" id="GO:0004113">
    <property type="term" value="F:2',3'-cyclic-nucleotide 3'-phosphodiesterase activity"/>
    <property type="evidence" value="ECO:0007669"/>
    <property type="project" value="TreeGrafter"/>
</dbReference>
<dbReference type="InterPro" id="IPR005235">
    <property type="entry name" value="YmdB-like"/>
</dbReference>
<feature type="binding site" evidence="2">
    <location>
        <position position="156"/>
    </location>
    <ligand>
        <name>Fe cation</name>
        <dbReference type="ChEBI" id="CHEBI:24875"/>
        <label>2</label>
    </ligand>
</feature>
<feature type="binding site" evidence="2">
    <location>
        <position position="43"/>
    </location>
    <ligand>
        <name>Fe cation</name>
        <dbReference type="ChEBI" id="CHEBI:24875"/>
        <label>1</label>
    </ligand>
</feature>
<dbReference type="AlphaFoldDB" id="A0A1F4SDS6"/>
<comment type="caution">
    <text evidence="3">The sequence shown here is derived from an EMBL/GenBank/DDBJ whole genome shotgun (WGS) entry which is preliminary data.</text>
</comment>
<accession>A0A1F4SDS6</accession>
<dbReference type="GO" id="GO:0046872">
    <property type="term" value="F:metal ion binding"/>
    <property type="evidence" value="ECO:0007669"/>
    <property type="project" value="UniProtKB-KW"/>
</dbReference>
<organism evidence="3 4">
    <name type="scientific">candidate division WOR-1 bacterium RIFOXYB2_FULL_37_13</name>
    <dbReference type="NCBI Taxonomy" id="1802579"/>
    <lineage>
        <taxon>Bacteria</taxon>
        <taxon>Bacillati</taxon>
        <taxon>Saganbacteria</taxon>
    </lineage>
</organism>
<dbReference type="InterPro" id="IPR029052">
    <property type="entry name" value="Metallo-depent_PP-like"/>
</dbReference>
<feature type="binding site" evidence="2">
    <location>
        <position position="183"/>
    </location>
    <ligand>
        <name>Fe cation</name>
        <dbReference type="ChEBI" id="CHEBI:24875"/>
        <label>1</label>
    </ligand>
</feature>
<protein>
    <submittedName>
        <fullName evidence="3">Metallophosphoesterase</fullName>
    </submittedName>
</protein>
<feature type="active site" description="Proton donor" evidence="1">
    <location>
        <position position="71"/>
    </location>
</feature>
<gene>
    <name evidence="3" type="ORF">A2310_02070</name>
</gene>
<proteinExistence type="predicted"/>
<feature type="binding site" evidence="2">
    <location>
        <position position="42"/>
    </location>
    <ligand>
        <name>Fe cation</name>
        <dbReference type="ChEBI" id="CHEBI:24875"/>
        <label>2</label>
    </ligand>
</feature>
<dbReference type="SUPFAM" id="SSF56300">
    <property type="entry name" value="Metallo-dependent phosphatases"/>
    <property type="match status" value="1"/>
</dbReference>
<dbReference type="Pfam" id="PF13277">
    <property type="entry name" value="YmdB"/>
    <property type="match status" value="1"/>
</dbReference>
<dbReference type="STRING" id="1802579.A2310_02070"/>
<sequence length="270" mass="29979">MSDLKVLFVGDIVGALGRKVTQIILPELKQELSPDIIIAQGENSAHGYGITKKIYNWFIEIGVDIISMGNHVWDKKDIIKDIKSLDKMVRPANFPTERNVPGQEYTIVETKDGVKVGFLCLVGRVFMSPLDCPFQTVDRLIPKIKEKTDIIIVDVHAEATSEKVALGYYLDGKISAVIGTHTHIITADDKILPGKTAYITDVGMVGGENSVIGMKREQVLNKFITGVHEKFEPMEEDQGIFNAVLLQINTNTGEAISIEKIIKRTDKLYP</sequence>
<dbReference type="Gene3D" id="3.60.21.10">
    <property type="match status" value="1"/>
</dbReference>
<keyword evidence="2" id="KW-0479">Metal-binding</keyword>
<evidence type="ECO:0000313" key="3">
    <source>
        <dbReference type="EMBL" id="OGC18576.1"/>
    </source>
</evidence>
<name>A0A1F4SDS6_UNCSA</name>
<dbReference type="Proteomes" id="UP000178417">
    <property type="component" value="Unassembled WGS sequence"/>
</dbReference>
<dbReference type="EMBL" id="MEUB01000071">
    <property type="protein sequence ID" value="OGC18576.1"/>
    <property type="molecule type" value="Genomic_DNA"/>
</dbReference>
<evidence type="ECO:0000256" key="2">
    <source>
        <dbReference type="PIRSR" id="PIRSR004789-51"/>
    </source>
</evidence>